<dbReference type="EMBL" id="LT629750">
    <property type="protein sequence ID" value="SDR83107.1"/>
    <property type="molecule type" value="Genomic_DNA"/>
</dbReference>
<gene>
    <name evidence="6" type="ORF">SAMN05444158_0136</name>
</gene>
<dbReference type="GO" id="GO:0005829">
    <property type="term" value="C:cytosol"/>
    <property type="evidence" value="ECO:0007669"/>
    <property type="project" value="TreeGrafter"/>
</dbReference>
<evidence type="ECO:0000313" key="7">
    <source>
        <dbReference type="Proteomes" id="UP000243904"/>
    </source>
</evidence>
<keyword evidence="7" id="KW-1185">Reference proteome</keyword>
<dbReference type="PANTHER" id="PTHR30160">
    <property type="entry name" value="TETRAACYLDISACCHARIDE 4'-KINASE-RELATED"/>
    <property type="match status" value="1"/>
</dbReference>
<dbReference type="PANTHER" id="PTHR30160:SF7">
    <property type="entry name" value="ADP-HEPTOSE--LPS HEPTOSYLTRANSFERASE 2"/>
    <property type="match status" value="1"/>
</dbReference>
<dbReference type="FunFam" id="3.40.50.2000:FF:000271">
    <property type="entry name" value="Lipopolysaccharide heptosyltransferase II"/>
    <property type="match status" value="1"/>
</dbReference>
<dbReference type="GO" id="GO:0009244">
    <property type="term" value="P:lipopolysaccharide core region biosynthetic process"/>
    <property type="evidence" value="ECO:0007669"/>
    <property type="project" value="TreeGrafter"/>
</dbReference>
<protein>
    <recommendedName>
        <fullName evidence="4">lipopolysaccharide heptosyltransferase II</fullName>
        <ecNumber evidence="4">2.4.99.24</ecNumber>
    </recommendedName>
</protein>
<evidence type="ECO:0000256" key="1">
    <source>
        <dbReference type="ARBA" id="ARBA00022676"/>
    </source>
</evidence>
<keyword evidence="1" id="KW-0328">Glycosyltransferase</keyword>
<keyword evidence="2 6" id="KW-0808">Transferase</keyword>
<dbReference type="Pfam" id="PF01075">
    <property type="entry name" value="Glyco_transf_9"/>
    <property type="match status" value="1"/>
</dbReference>
<dbReference type="CDD" id="cd03789">
    <property type="entry name" value="GT9_LPS_heptosyltransferase"/>
    <property type="match status" value="1"/>
</dbReference>
<evidence type="ECO:0000256" key="5">
    <source>
        <dbReference type="ARBA" id="ARBA00047503"/>
    </source>
</evidence>
<evidence type="ECO:0000256" key="3">
    <source>
        <dbReference type="ARBA" id="ARBA00043995"/>
    </source>
</evidence>
<dbReference type="Gene3D" id="3.40.50.2000">
    <property type="entry name" value="Glycogen Phosphorylase B"/>
    <property type="match status" value="2"/>
</dbReference>
<dbReference type="SUPFAM" id="SSF53756">
    <property type="entry name" value="UDP-Glycosyltransferase/glycogen phosphorylase"/>
    <property type="match status" value="1"/>
</dbReference>
<dbReference type="EC" id="2.4.99.24" evidence="4"/>
<comment type="similarity">
    <text evidence="3">Belongs to the glycosyltransferase 9 family.</text>
</comment>
<accession>A0A1H1M913</accession>
<evidence type="ECO:0000256" key="4">
    <source>
        <dbReference type="ARBA" id="ARBA00044042"/>
    </source>
</evidence>
<dbReference type="InterPro" id="IPR011910">
    <property type="entry name" value="RfaF"/>
</dbReference>
<name>A0A1H1M913_9BRAD</name>
<sequence length="381" mass="41523">MRRSVRLYLPLRRGYRHRRINRDESTKDMNIDSVHRAGAEDREDARPILIVPYMWIGDFVRGHTVVRVLKQRWPNRPVDLLVTPLCAPLVDYMPGVRTGIVWDLPRSRLAVAKQWGLARQLRANHYGTALVLPRTWKSAIAPALAGIPERVGFVGEARFGLLNRWRWGEKALPRFIDKNAALALPDGAPLPPEWPAPQLMVPADETGRWRQANGLGTAPAVALAPGSVGSSKRWTYYPEAARRLAKQGLDVWVVGGPGEKALAAEIVAAGGPRVRDLTGTDLRNGILAVAAASVAISNDSGLMHIAAAIGTPTMGIFGPTSPYHWAPLNGLAATIVTKTVVPCQPCHRPVCTMNDHRCMRDIAAADVVAAAQRVLAEATSH</sequence>
<comment type="catalytic activity">
    <reaction evidence="5">
        <text>an L-alpha-D-Hep-(1-&gt;5)-[alpha-Kdo-(2-&gt;4)]-alpha-Kdo-(2-&gt;6)-lipid A + ADP-L-glycero-beta-D-manno-heptose = an L-alpha-D-Hep-(1-&gt;3)-L-alpha-D-Hep-(1-&gt;5)-[alpha-Kdo-(2-&gt;4)]-alpha-Kdo-(2-&gt;6)-lipid A + ADP + H(+)</text>
        <dbReference type="Rhea" id="RHEA:74071"/>
        <dbReference type="ChEBI" id="CHEBI:15378"/>
        <dbReference type="ChEBI" id="CHEBI:61506"/>
        <dbReference type="ChEBI" id="CHEBI:193068"/>
        <dbReference type="ChEBI" id="CHEBI:193069"/>
        <dbReference type="ChEBI" id="CHEBI:456216"/>
        <dbReference type="EC" id="2.4.99.24"/>
    </reaction>
</comment>
<organism evidence="6 7">
    <name type="scientific">Bradyrhizobium canariense</name>
    <dbReference type="NCBI Taxonomy" id="255045"/>
    <lineage>
        <taxon>Bacteria</taxon>
        <taxon>Pseudomonadati</taxon>
        <taxon>Pseudomonadota</taxon>
        <taxon>Alphaproteobacteria</taxon>
        <taxon>Hyphomicrobiales</taxon>
        <taxon>Nitrobacteraceae</taxon>
        <taxon>Bradyrhizobium</taxon>
    </lineage>
</organism>
<reference evidence="7" key="1">
    <citation type="submission" date="2016-10" db="EMBL/GenBank/DDBJ databases">
        <authorList>
            <person name="Varghese N."/>
            <person name="Submissions S."/>
        </authorList>
    </citation>
    <scope>NUCLEOTIDE SEQUENCE [LARGE SCALE GENOMIC DNA]</scope>
    <source>
        <strain evidence="7">GAS369</strain>
    </source>
</reference>
<evidence type="ECO:0000313" key="6">
    <source>
        <dbReference type="EMBL" id="SDR83107.1"/>
    </source>
</evidence>
<dbReference type="GO" id="GO:0008713">
    <property type="term" value="F:ADP-heptose-lipopolysaccharide heptosyltransferase activity"/>
    <property type="evidence" value="ECO:0007669"/>
    <property type="project" value="UniProtKB-EC"/>
</dbReference>
<dbReference type="Proteomes" id="UP000243904">
    <property type="component" value="Chromosome I"/>
</dbReference>
<evidence type="ECO:0000256" key="2">
    <source>
        <dbReference type="ARBA" id="ARBA00022679"/>
    </source>
</evidence>
<dbReference type="NCBIfam" id="TIGR02195">
    <property type="entry name" value="heptsyl_trn_II"/>
    <property type="match status" value="1"/>
</dbReference>
<dbReference type="InterPro" id="IPR051199">
    <property type="entry name" value="LPS_LOS_Heptosyltrfase"/>
</dbReference>
<proteinExistence type="inferred from homology"/>
<dbReference type="AlphaFoldDB" id="A0A1H1M913"/>
<dbReference type="InterPro" id="IPR002201">
    <property type="entry name" value="Glyco_trans_9"/>
</dbReference>